<organism evidence="2 3">
    <name type="scientific">Reticulibacter mediterranei</name>
    <dbReference type="NCBI Taxonomy" id="2778369"/>
    <lineage>
        <taxon>Bacteria</taxon>
        <taxon>Bacillati</taxon>
        <taxon>Chloroflexota</taxon>
        <taxon>Ktedonobacteria</taxon>
        <taxon>Ktedonobacterales</taxon>
        <taxon>Reticulibacteraceae</taxon>
        <taxon>Reticulibacter</taxon>
    </lineage>
</organism>
<dbReference type="Proteomes" id="UP000597444">
    <property type="component" value="Unassembled WGS sequence"/>
</dbReference>
<dbReference type="InterPro" id="IPR003018">
    <property type="entry name" value="GAF"/>
</dbReference>
<comment type="caution">
    <text evidence="2">The sequence shown here is derived from an EMBL/GenBank/DDBJ whole genome shotgun (WGS) entry which is preliminary data.</text>
</comment>
<dbReference type="InterPro" id="IPR029016">
    <property type="entry name" value="GAF-like_dom_sf"/>
</dbReference>
<dbReference type="Gene3D" id="3.30.450.40">
    <property type="match status" value="1"/>
</dbReference>
<proteinExistence type="predicted"/>
<evidence type="ECO:0000313" key="3">
    <source>
        <dbReference type="Proteomes" id="UP000597444"/>
    </source>
</evidence>
<keyword evidence="3" id="KW-1185">Reference proteome</keyword>
<dbReference type="SUPFAM" id="SSF55781">
    <property type="entry name" value="GAF domain-like"/>
    <property type="match status" value="1"/>
</dbReference>
<dbReference type="Pfam" id="PF13185">
    <property type="entry name" value="GAF_2"/>
    <property type="match status" value="1"/>
</dbReference>
<evidence type="ECO:0000313" key="2">
    <source>
        <dbReference type="EMBL" id="GHO95089.1"/>
    </source>
</evidence>
<dbReference type="EMBL" id="BNJK01000001">
    <property type="protein sequence ID" value="GHO95089.1"/>
    <property type="molecule type" value="Genomic_DNA"/>
</dbReference>
<gene>
    <name evidence="2" type="ORF">KSF_051370</name>
</gene>
<dbReference type="AlphaFoldDB" id="A0A8J3INZ0"/>
<feature type="domain" description="GAF" evidence="1">
    <location>
        <begin position="183"/>
        <end position="268"/>
    </location>
</feature>
<accession>A0A8J3INZ0</accession>
<name>A0A8J3INZ0_9CHLR</name>
<evidence type="ECO:0000259" key="1">
    <source>
        <dbReference type="Pfam" id="PF13185"/>
    </source>
</evidence>
<reference evidence="2" key="1">
    <citation type="submission" date="2020-10" db="EMBL/GenBank/DDBJ databases">
        <title>Taxonomic study of unclassified bacteria belonging to the class Ktedonobacteria.</title>
        <authorList>
            <person name="Yabe S."/>
            <person name="Wang C.M."/>
            <person name="Zheng Y."/>
            <person name="Sakai Y."/>
            <person name="Cavaletti L."/>
            <person name="Monciardini P."/>
            <person name="Donadio S."/>
        </authorList>
    </citation>
    <scope>NUCLEOTIDE SEQUENCE</scope>
    <source>
        <strain evidence="2">ID150040</strain>
    </source>
</reference>
<sequence>MHKLFGGKVSYVEKFHTWRDLLGILIQDVHEKQRIAQALGVNAITLSRWVGKSSTPRPIHLRHLMTVIPPQYRSTMLDLIRQEFPTFSFADEETMKEDDQDEIPSEFYARIFNAYSATPVLQRSWSVMSLTLQQILGQLDPLQVGMAVTIAQCMPPSIDGKVCSLRERTGYGTPPWGINLESYAVFLGAESLAGYAVSSCHPRIIQNSEEQQGVLPAHWVQWERSAAAYPIFRSDRVAGCLLVSCTQPDYFTPARQKLIQQYSELLVLVFEAHEFYAMNDINLHVLPYYRLQAKYLANFRQRVSDVMMEELRKGHAIDLRQAELLVWQQVEQELWQLPPYTGKPDDEELGNE</sequence>
<protein>
    <recommendedName>
        <fullName evidence="1">GAF domain-containing protein</fullName>
    </recommendedName>
</protein>